<comment type="subunit">
    <text evidence="9">Homodimer, forms a heterotetramer with a Cas1 homodimer.</text>
</comment>
<evidence type="ECO:0000256" key="7">
    <source>
        <dbReference type="ARBA" id="ARBA00022842"/>
    </source>
</evidence>
<dbReference type="Pfam" id="PF09827">
    <property type="entry name" value="CRISPR_Cas2"/>
    <property type="match status" value="1"/>
</dbReference>
<dbReference type="GO" id="GO:0046872">
    <property type="term" value="F:metal ion binding"/>
    <property type="evidence" value="ECO:0007669"/>
    <property type="project" value="UniProtKB-UniRule"/>
</dbReference>
<dbReference type="CDD" id="cd09725">
    <property type="entry name" value="Cas2_I_II_III"/>
    <property type="match status" value="1"/>
</dbReference>
<dbReference type="Proteomes" id="UP000183120">
    <property type="component" value="Unassembled WGS sequence"/>
</dbReference>
<dbReference type="GO" id="GO:0043571">
    <property type="term" value="P:maintenance of CRISPR repeat elements"/>
    <property type="evidence" value="ECO:0007669"/>
    <property type="project" value="UniProtKB-UniRule"/>
</dbReference>
<keyword evidence="8 9" id="KW-0051">Antiviral defense</keyword>
<evidence type="ECO:0000256" key="9">
    <source>
        <dbReference type="HAMAP-Rule" id="MF_01471"/>
    </source>
</evidence>
<evidence type="ECO:0000256" key="4">
    <source>
        <dbReference type="ARBA" id="ARBA00022723"/>
    </source>
</evidence>
<feature type="binding site" evidence="9">
    <location>
        <position position="7"/>
    </location>
    <ligand>
        <name>Mg(2+)</name>
        <dbReference type="ChEBI" id="CHEBI:18420"/>
        <note>catalytic</note>
    </ligand>
</feature>
<proteinExistence type="inferred from homology"/>
<dbReference type="GO" id="GO:0016787">
    <property type="term" value="F:hydrolase activity"/>
    <property type="evidence" value="ECO:0007669"/>
    <property type="project" value="UniProtKB-KW"/>
</dbReference>
<reference evidence="10 11" key="1">
    <citation type="journal article" date="2016" name="Environ. Microbiol.">
        <title>Genomic resolution of a cold subsurface aquifer community provides metabolic insights for novel microbes adapted to high CO concentrations.</title>
        <authorList>
            <person name="Probst A.J."/>
            <person name="Castelle C.J."/>
            <person name="Singh A."/>
            <person name="Brown C.T."/>
            <person name="Anantharaman K."/>
            <person name="Sharon I."/>
            <person name="Hug L.A."/>
            <person name="Burstein D."/>
            <person name="Emerson J.B."/>
            <person name="Thomas B.C."/>
            <person name="Banfield J.F."/>
        </authorList>
    </citation>
    <scope>NUCLEOTIDE SEQUENCE [LARGE SCALE GENOMIC DNA]</scope>
    <source>
        <strain evidence="10">CG1_02_37_22</strain>
    </source>
</reference>
<comment type="function">
    <text evidence="9">CRISPR (clustered regularly interspaced short palindromic repeat), is an adaptive immune system that provides protection against mobile genetic elements (viruses, transposable elements and conjugative plasmids). CRISPR clusters contain sequences complementary to antecedent mobile elements and target invading nucleic acids. CRISPR clusters are transcribed and processed into CRISPR RNA (crRNA). Functions as a ssRNA-specific endoribonuclease. Involved in the integration of spacer DNA into the CRISPR cassette.</text>
</comment>
<dbReference type="NCBIfam" id="TIGR01573">
    <property type="entry name" value="cas2"/>
    <property type="match status" value="1"/>
</dbReference>
<dbReference type="AlphaFoldDB" id="A0A1J4TZ87"/>
<dbReference type="InterPro" id="IPR019199">
    <property type="entry name" value="Virulence_VapD/CRISPR_Cas2"/>
</dbReference>
<evidence type="ECO:0000313" key="10">
    <source>
        <dbReference type="EMBL" id="OIO15734.1"/>
    </source>
</evidence>
<dbReference type="EC" id="3.1.-.-" evidence="9"/>
<keyword evidence="6 9" id="KW-0378">Hydrolase</keyword>
<evidence type="ECO:0000256" key="3">
    <source>
        <dbReference type="ARBA" id="ARBA00022722"/>
    </source>
</evidence>
<dbReference type="PANTHER" id="PTHR34405">
    <property type="entry name" value="CRISPR-ASSOCIATED ENDORIBONUCLEASE CAS2"/>
    <property type="match status" value="1"/>
</dbReference>
<evidence type="ECO:0000313" key="11">
    <source>
        <dbReference type="Proteomes" id="UP000183120"/>
    </source>
</evidence>
<dbReference type="SUPFAM" id="SSF143430">
    <property type="entry name" value="TTP0101/SSO1404-like"/>
    <property type="match status" value="1"/>
</dbReference>
<organism evidence="10 11">
    <name type="scientific">Candidatus Gottesmanbacteria bacterium CG1_02_37_22</name>
    <dbReference type="NCBI Taxonomy" id="1805209"/>
    <lineage>
        <taxon>Bacteria</taxon>
        <taxon>Candidatus Gottesmaniibacteriota</taxon>
    </lineage>
</organism>
<comment type="similarity">
    <text evidence="2 9">Belongs to the CRISPR-associated endoribonuclease Cas2 protein family.</text>
</comment>
<dbReference type="GO" id="GO:0051607">
    <property type="term" value="P:defense response to virus"/>
    <property type="evidence" value="ECO:0007669"/>
    <property type="project" value="UniProtKB-UniRule"/>
</dbReference>
<keyword evidence="7 9" id="KW-0460">Magnesium</keyword>
<keyword evidence="3 9" id="KW-0540">Nuclease</keyword>
<dbReference type="InterPro" id="IPR021127">
    <property type="entry name" value="CRISPR_associated_Cas2"/>
</dbReference>
<evidence type="ECO:0000256" key="5">
    <source>
        <dbReference type="ARBA" id="ARBA00022759"/>
    </source>
</evidence>
<comment type="caution">
    <text evidence="10">The sequence shown here is derived from an EMBL/GenBank/DDBJ whole genome shotgun (WGS) entry which is preliminary data.</text>
</comment>
<evidence type="ECO:0000256" key="6">
    <source>
        <dbReference type="ARBA" id="ARBA00022801"/>
    </source>
</evidence>
<dbReference type="PANTHER" id="PTHR34405:SF3">
    <property type="entry name" value="CRISPR-ASSOCIATED ENDORIBONUCLEASE CAS2 3"/>
    <property type="match status" value="1"/>
</dbReference>
<keyword evidence="4 9" id="KW-0479">Metal-binding</keyword>
<dbReference type="EMBL" id="MNUY01000001">
    <property type="protein sequence ID" value="OIO15734.1"/>
    <property type="molecule type" value="Genomic_DNA"/>
</dbReference>
<dbReference type="GO" id="GO:0004521">
    <property type="term" value="F:RNA endonuclease activity"/>
    <property type="evidence" value="ECO:0007669"/>
    <property type="project" value="InterPro"/>
</dbReference>
<sequence length="93" mass="10903">MLIVSYDFTNNKTRSKFAKFLKKYGRRMQYSVFSVHNSPRVLRNILTEIEAKYKKLFTKTDSIVIFPVCEGCRGKTIRYGSAHHDIENVVYFG</sequence>
<dbReference type="Gene3D" id="3.30.70.240">
    <property type="match status" value="1"/>
</dbReference>
<dbReference type="HAMAP" id="MF_01471">
    <property type="entry name" value="Cas2"/>
    <property type="match status" value="1"/>
</dbReference>
<gene>
    <name evidence="9" type="primary">cas2</name>
    <name evidence="10" type="ORF">AUJ73_00100</name>
</gene>
<name>A0A1J4TZ87_9BACT</name>
<evidence type="ECO:0000256" key="1">
    <source>
        <dbReference type="ARBA" id="ARBA00001946"/>
    </source>
</evidence>
<keyword evidence="5 9" id="KW-0255">Endonuclease</keyword>
<comment type="cofactor">
    <cofactor evidence="1 9">
        <name>Mg(2+)</name>
        <dbReference type="ChEBI" id="CHEBI:18420"/>
    </cofactor>
</comment>
<evidence type="ECO:0000256" key="8">
    <source>
        <dbReference type="ARBA" id="ARBA00023118"/>
    </source>
</evidence>
<accession>A0A1J4TZ87</accession>
<protein>
    <recommendedName>
        <fullName evidence="9">CRISPR-associated endoribonuclease Cas2</fullName>
        <ecNumber evidence="9">3.1.-.-</ecNumber>
    </recommendedName>
</protein>
<evidence type="ECO:0000256" key="2">
    <source>
        <dbReference type="ARBA" id="ARBA00009959"/>
    </source>
</evidence>
<dbReference type="STRING" id="1805209.AUJ73_00100"/>